<comment type="caution">
    <text evidence="2">The sequence shown here is derived from an EMBL/GenBank/DDBJ whole genome shotgun (WGS) entry which is preliminary data.</text>
</comment>
<evidence type="ECO:0000313" key="3">
    <source>
        <dbReference type="Proteomes" id="UP000765509"/>
    </source>
</evidence>
<feature type="region of interest" description="Disordered" evidence="1">
    <location>
        <begin position="73"/>
        <end position="104"/>
    </location>
</feature>
<name>A0A9Q3BG65_9BASI</name>
<feature type="region of interest" description="Disordered" evidence="1">
    <location>
        <begin position="17"/>
        <end position="41"/>
    </location>
</feature>
<keyword evidence="3" id="KW-1185">Reference proteome</keyword>
<dbReference type="Proteomes" id="UP000765509">
    <property type="component" value="Unassembled WGS sequence"/>
</dbReference>
<accession>A0A9Q3BG65</accession>
<evidence type="ECO:0000313" key="2">
    <source>
        <dbReference type="EMBL" id="MBW0464417.1"/>
    </source>
</evidence>
<proteinExistence type="predicted"/>
<feature type="compositionally biased region" description="Polar residues" evidence="1">
    <location>
        <begin position="17"/>
        <end position="38"/>
    </location>
</feature>
<protein>
    <submittedName>
        <fullName evidence="2">Uncharacterized protein</fullName>
    </submittedName>
</protein>
<gene>
    <name evidence="2" type="ORF">O181_004132</name>
</gene>
<organism evidence="2 3">
    <name type="scientific">Austropuccinia psidii MF-1</name>
    <dbReference type="NCBI Taxonomy" id="1389203"/>
    <lineage>
        <taxon>Eukaryota</taxon>
        <taxon>Fungi</taxon>
        <taxon>Dikarya</taxon>
        <taxon>Basidiomycota</taxon>
        <taxon>Pucciniomycotina</taxon>
        <taxon>Pucciniomycetes</taxon>
        <taxon>Pucciniales</taxon>
        <taxon>Sphaerophragmiaceae</taxon>
        <taxon>Austropuccinia</taxon>
    </lineage>
</organism>
<dbReference type="EMBL" id="AVOT02000775">
    <property type="protein sequence ID" value="MBW0464417.1"/>
    <property type="molecule type" value="Genomic_DNA"/>
</dbReference>
<sequence>MENWDLKLGSLHVQILGTSSRGTDENSGPQGGTYSTSEPKLGDIIQLQTSNRGRYCSSRPQGGYIVQLQTSNRATYRNSRPQVDELAETPELLKEGQSAHSGPQ</sequence>
<reference evidence="2" key="1">
    <citation type="submission" date="2021-03" db="EMBL/GenBank/DDBJ databases">
        <title>Draft genome sequence of rust myrtle Austropuccinia psidii MF-1, a brazilian biotype.</title>
        <authorList>
            <person name="Quecine M.C."/>
            <person name="Pachon D.M.R."/>
            <person name="Bonatelli M.L."/>
            <person name="Correr F.H."/>
            <person name="Franceschini L.M."/>
            <person name="Leite T.F."/>
            <person name="Margarido G.R.A."/>
            <person name="Almeida C.A."/>
            <person name="Ferrarezi J.A."/>
            <person name="Labate C.A."/>
        </authorList>
    </citation>
    <scope>NUCLEOTIDE SEQUENCE</scope>
    <source>
        <strain evidence="2">MF-1</strain>
    </source>
</reference>
<dbReference type="AlphaFoldDB" id="A0A9Q3BG65"/>
<evidence type="ECO:0000256" key="1">
    <source>
        <dbReference type="SAM" id="MobiDB-lite"/>
    </source>
</evidence>